<name>A0ABW4UCY6_9HYPH</name>
<dbReference type="RefSeq" id="WP_378926234.1">
    <property type="nucleotide sequence ID" value="NZ_JBHUGZ010000012.1"/>
</dbReference>
<accession>A0ABW4UCY6</accession>
<evidence type="ECO:0000313" key="2">
    <source>
        <dbReference type="Proteomes" id="UP001597405"/>
    </source>
</evidence>
<comment type="caution">
    <text evidence="1">The sequence shown here is derived from an EMBL/GenBank/DDBJ whole genome shotgun (WGS) entry which is preliminary data.</text>
</comment>
<reference evidence="2" key="1">
    <citation type="journal article" date="2019" name="Int. J. Syst. Evol. Microbiol.">
        <title>The Global Catalogue of Microorganisms (GCM) 10K type strain sequencing project: providing services to taxonomists for standard genome sequencing and annotation.</title>
        <authorList>
            <consortium name="The Broad Institute Genomics Platform"/>
            <consortium name="The Broad Institute Genome Sequencing Center for Infectious Disease"/>
            <person name="Wu L."/>
            <person name="Ma J."/>
        </authorList>
    </citation>
    <scope>NUCLEOTIDE SEQUENCE [LARGE SCALE GENOMIC DNA]</scope>
    <source>
        <strain evidence="2">CGMCC 1.16225</strain>
    </source>
</reference>
<organism evidence="1 2">
    <name type="scientific">Mesorhizobium newzealandense</name>
    <dbReference type="NCBI Taxonomy" id="1300302"/>
    <lineage>
        <taxon>Bacteria</taxon>
        <taxon>Pseudomonadati</taxon>
        <taxon>Pseudomonadota</taxon>
        <taxon>Alphaproteobacteria</taxon>
        <taxon>Hyphomicrobiales</taxon>
        <taxon>Phyllobacteriaceae</taxon>
        <taxon>Mesorhizobium</taxon>
    </lineage>
</organism>
<dbReference type="Proteomes" id="UP001597405">
    <property type="component" value="Unassembled WGS sequence"/>
</dbReference>
<dbReference type="EMBL" id="JBHUGZ010000012">
    <property type="protein sequence ID" value="MFD1984418.1"/>
    <property type="molecule type" value="Genomic_DNA"/>
</dbReference>
<evidence type="ECO:0000313" key="1">
    <source>
        <dbReference type="EMBL" id="MFD1984418.1"/>
    </source>
</evidence>
<protein>
    <submittedName>
        <fullName evidence="1">Uncharacterized protein</fullName>
    </submittedName>
</protein>
<keyword evidence="2" id="KW-1185">Reference proteome</keyword>
<proteinExistence type="predicted"/>
<sequence length="70" mass="7811">MVDQEAAVIAKELVRLPLQTAELGDKISIKATVAADRNRGPDLSGTDCELTERIVLETHVSRRVRYFRST</sequence>
<gene>
    <name evidence="1" type="ORF">ACFSOZ_17520</name>
</gene>